<evidence type="ECO:0000256" key="4">
    <source>
        <dbReference type="ARBA" id="ARBA00022801"/>
    </source>
</evidence>
<feature type="compositionally biased region" description="Gly residues" evidence="12">
    <location>
        <begin position="608"/>
        <end position="619"/>
    </location>
</feature>
<evidence type="ECO:0000256" key="9">
    <source>
        <dbReference type="ARBA" id="ARBA00023172"/>
    </source>
</evidence>
<dbReference type="Pfam" id="PF25597">
    <property type="entry name" value="SH3_retrovirus"/>
    <property type="match status" value="1"/>
</dbReference>
<reference evidence="15 16" key="1">
    <citation type="submission" date="2019-07" db="EMBL/GenBank/DDBJ databases">
        <title>Genomics analysis of Aphanomyces spp. identifies a new class of oomycete effector associated with host adaptation.</title>
        <authorList>
            <person name="Gaulin E."/>
        </authorList>
    </citation>
    <scope>NUCLEOTIDE SEQUENCE [LARGE SCALE GENOMIC DNA]</scope>
    <source>
        <strain evidence="15 16">ATCC 201684</strain>
    </source>
</reference>
<dbReference type="GO" id="GO:0003964">
    <property type="term" value="F:RNA-directed DNA polymerase activity"/>
    <property type="evidence" value="ECO:0007669"/>
    <property type="project" value="UniProtKB-KW"/>
</dbReference>
<dbReference type="AlphaFoldDB" id="A0A6G0XGD6"/>
<feature type="compositionally biased region" description="Low complexity" evidence="12">
    <location>
        <begin position="555"/>
        <end position="568"/>
    </location>
</feature>
<protein>
    <recommendedName>
        <fullName evidence="17">Integrase catalytic domain-containing protein</fullName>
    </recommendedName>
</protein>
<dbReference type="InterPro" id="IPR036875">
    <property type="entry name" value="Znf_CCHC_sf"/>
</dbReference>
<evidence type="ECO:0000256" key="8">
    <source>
        <dbReference type="ARBA" id="ARBA00022932"/>
    </source>
</evidence>
<keyword evidence="4" id="KW-0378">Hydrolase</keyword>
<dbReference type="SUPFAM" id="SSF53098">
    <property type="entry name" value="Ribonuclease H-like"/>
    <property type="match status" value="1"/>
</dbReference>
<keyword evidence="16" id="KW-1185">Reference proteome</keyword>
<evidence type="ECO:0000256" key="11">
    <source>
        <dbReference type="SAM" id="Coils"/>
    </source>
</evidence>
<feature type="coiled-coil region" evidence="11">
    <location>
        <begin position="7"/>
        <end position="34"/>
    </location>
</feature>
<organism evidence="15 16">
    <name type="scientific">Aphanomyces euteiches</name>
    <dbReference type="NCBI Taxonomy" id="100861"/>
    <lineage>
        <taxon>Eukaryota</taxon>
        <taxon>Sar</taxon>
        <taxon>Stramenopiles</taxon>
        <taxon>Oomycota</taxon>
        <taxon>Saprolegniomycetes</taxon>
        <taxon>Saprolegniales</taxon>
        <taxon>Verrucalvaceae</taxon>
        <taxon>Aphanomyces</taxon>
    </lineage>
</organism>
<evidence type="ECO:0000256" key="3">
    <source>
        <dbReference type="ARBA" id="ARBA00022759"/>
    </source>
</evidence>
<keyword evidence="8" id="KW-0548">Nucleotidyltransferase</keyword>
<feature type="domain" description="CCHC-type" evidence="13">
    <location>
        <begin position="50"/>
        <end position="66"/>
    </location>
</feature>
<dbReference type="Gene3D" id="3.30.420.10">
    <property type="entry name" value="Ribonuclease H-like superfamily/Ribonuclease H"/>
    <property type="match status" value="1"/>
</dbReference>
<dbReference type="Proteomes" id="UP000481153">
    <property type="component" value="Unassembled WGS sequence"/>
</dbReference>
<keyword evidence="8" id="KW-0239">DNA-directed DNA polymerase</keyword>
<dbReference type="GO" id="GO:0015074">
    <property type="term" value="P:DNA integration"/>
    <property type="evidence" value="ECO:0007669"/>
    <property type="project" value="UniProtKB-KW"/>
</dbReference>
<evidence type="ECO:0000256" key="6">
    <source>
        <dbReference type="ARBA" id="ARBA00022908"/>
    </source>
</evidence>
<keyword evidence="11" id="KW-0175">Coiled coil</keyword>
<keyword evidence="2" id="KW-0479">Metal-binding</keyword>
<evidence type="ECO:0000259" key="14">
    <source>
        <dbReference type="PROSITE" id="PS50994"/>
    </source>
</evidence>
<feature type="region of interest" description="Disordered" evidence="12">
    <location>
        <begin position="552"/>
        <end position="644"/>
    </location>
</feature>
<evidence type="ECO:0000256" key="12">
    <source>
        <dbReference type="SAM" id="MobiDB-lite"/>
    </source>
</evidence>
<keyword evidence="5" id="KW-0460">Magnesium</keyword>
<accession>A0A6G0XGD6</accession>
<keyword evidence="1" id="KW-0540">Nuclease</keyword>
<dbReference type="InterPro" id="IPR039537">
    <property type="entry name" value="Retrotran_Ty1/copia-like"/>
</dbReference>
<dbReference type="PROSITE" id="PS50994">
    <property type="entry name" value="INTEGRASE"/>
    <property type="match status" value="1"/>
</dbReference>
<evidence type="ECO:0000259" key="13">
    <source>
        <dbReference type="PROSITE" id="PS50158"/>
    </source>
</evidence>
<dbReference type="GO" id="GO:0004519">
    <property type="term" value="F:endonuclease activity"/>
    <property type="evidence" value="ECO:0007669"/>
    <property type="project" value="UniProtKB-KW"/>
</dbReference>
<dbReference type="PROSITE" id="PS50158">
    <property type="entry name" value="ZF_CCHC"/>
    <property type="match status" value="1"/>
</dbReference>
<dbReference type="GO" id="GO:0016787">
    <property type="term" value="F:hydrolase activity"/>
    <property type="evidence" value="ECO:0007669"/>
    <property type="project" value="UniProtKB-KW"/>
</dbReference>
<keyword evidence="9" id="KW-0233">DNA recombination</keyword>
<keyword evidence="10" id="KW-0863">Zinc-finger</keyword>
<comment type="caution">
    <text evidence="15">The sequence shown here is derived from an EMBL/GenBank/DDBJ whole genome shotgun (WGS) entry which is preliminary data.</text>
</comment>
<feature type="domain" description="Integrase catalytic" evidence="14">
    <location>
        <begin position="285"/>
        <end position="451"/>
    </location>
</feature>
<keyword evidence="10" id="KW-0862">Zinc</keyword>
<evidence type="ECO:0000256" key="7">
    <source>
        <dbReference type="ARBA" id="ARBA00022918"/>
    </source>
</evidence>
<dbReference type="PANTHER" id="PTHR42648">
    <property type="entry name" value="TRANSPOSASE, PUTATIVE-RELATED"/>
    <property type="match status" value="1"/>
</dbReference>
<name>A0A6G0XGD6_9STRA</name>
<keyword evidence="6" id="KW-0229">DNA integration</keyword>
<dbReference type="GO" id="GO:0006310">
    <property type="term" value="P:DNA recombination"/>
    <property type="evidence" value="ECO:0007669"/>
    <property type="project" value="UniProtKB-KW"/>
</dbReference>
<dbReference type="InterPro" id="IPR012337">
    <property type="entry name" value="RNaseH-like_sf"/>
</dbReference>
<evidence type="ECO:0000256" key="1">
    <source>
        <dbReference type="ARBA" id="ARBA00022722"/>
    </source>
</evidence>
<dbReference type="InterPro" id="IPR057670">
    <property type="entry name" value="SH3_retrovirus"/>
</dbReference>
<dbReference type="VEuPathDB" id="FungiDB:AeMF1_003201"/>
<evidence type="ECO:0000256" key="5">
    <source>
        <dbReference type="ARBA" id="ARBA00022842"/>
    </source>
</evidence>
<proteinExistence type="predicted"/>
<keyword evidence="3" id="KW-0255">Endonuclease</keyword>
<dbReference type="InterPro" id="IPR036397">
    <property type="entry name" value="RNaseH_sf"/>
</dbReference>
<dbReference type="EMBL" id="VJMJ01000066">
    <property type="protein sequence ID" value="KAF0739238.1"/>
    <property type="molecule type" value="Genomic_DNA"/>
</dbReference>
<dbReference type="PANTHER" id="PTHR42648:SF11">
    <property type="entry name" value="TRANSPOSON TY4-P GAG-POL POLYPROTEIN"/>
    <property type="match status" value="1"/>
</dbReference>
<evidence type="ECO:0000313" key="15">
    <source>
        <dbReference type="EMBL" id="KAF0739238.1"/>
    </source>
</evidence>
<keyword evidence="8" id="KW-0808">Transferase</keyword>
<sequence>MFSDVNSNFEAKDVETLKRRIEDEERRLRTARVRQANRIQDHALRVDQVKCYKCHGFGHKTPDCPSADAFDIEGNVKSNNRRGGFKKKHVKQASQAQSDGANLILNVRSSVKDYRSAWFGDSGSTIHVCGPMHRHLLHDVIDLDVPPSSKLVIKTPHGTRTITDVHYFPQSGVSLLSLVVLHDRGCDYGTVGSNDLVVTKNDVEVLRFRKDGPLYELIGKLVPPDRVFLAGDIDLWHRRLGHVSQDALHKLAIAGFGMPDLTRQVLGECDLCSRSNLHRQPFNSAKKQPDLPDTVSVDLLFFSQNSRENHSCALNVVTHDHRLSYVAPLRSKSEALEEFKRFFAYYKTQLNTSIKHVKSDGGGEFAGRFHDFLLQNGVEHHVTPRETPQLNGVAERTGDTLGAMTRALLNDSKLPRGYWSDAVVCAAYLRNRLPSAALGYKTPIEVFTKRKPNMTFLRRFGQTCYAKNPDGRKLDDRGTKCILLGFGPLGYKLLEIDGRSGRRVIYRRHCVFVNDATAVVDDDDVSDAIPPLDDEQMDVDDEVPMTHDHVDVDVDNVSSDGTNVNSNGATACDNPLDSFVNPAHDYSEPDVTAEAPAQDTAAEDGPTTGHGGVNNGGDYDGGDGDDGLEPPLDVPYGRFDDPVE</sequence>
<dbReference type="InterPro" id="IPR001878">
    <property type="entry name" value="Znf_CCHC"/>
</dbReference>
<dbReference type="GO" id="GO:0003676">
    <property type="term" value="F:nucleic acid binding"/>
    <property type="evidence" value="ECO:0007669"/>
    <property type="project" value="InterPro"/>
</dbReference>
<dbReference type="SUPFAM" id="SSF57756">
    <property type="entry name" value="Retrovirus zinc finger-like domains"/>
    <property type="match status" value="1"/>
</dbReference>
<keyword evidence="7" id="KW-0695">RNA-directed DNA polymerase</keyword>
<dbReference type="InterPro" id="IPR001584">
    <property type="entry name" value="Integrase_cat-core"/>
</dbReference>
<dbReference type="GO" id="GO:0003887">
    <property type="term" value="F:DNA-directed DNA polymerase activity"/>
    <property type="evidence" value="ECO:0007669"/>
    <property type="project" value="UniProtKB-KW"/>
</dbReference>
<gene>
    <name evidence="15" type="ORF">Ae201684_005157</name>
</gene>
<evidence type="ECO:0000256" key="2">
    <source>
        <dbReference type="ARBA" id="ARBA00022723"/>
    </source>
</evidence>
<evidence type="ECO:0000313" key="16">
    <source>
        <dbReference type="Proteomes" id="UP000481153"/>
    </source>
</evidence>
<evidence type="ECO:0000256" key="10">
    <source>
        <dbReference type="PROSITE-ProRule" id="PRU00047"/>
    </source>
</evidence>
<dbReference type="GO" id="GO:0008270">
    <property type="term" value="F:zinc ion binding"/>
    <property type="evidence" value="ECO:0007669"/>
    <property type="project" value="UniProtKB-KW"/>
</dbReference>
<evidence type="ECO:0008006" key="17">
    <source>
        <dbReference type="Google" id="ProtNLM"/>
    </source>
</evidence>